<organism evidence="3 4">
    <name type="scientific">Cohnella fermenti</name>
    <dbReference type="NCBI Taxonomy" id="2565925"/>
    <lineage>
        <taxon>Bacteria</taxon>
        <taxon>Bacillati</taxon>
        <taxon>Bacillota</taxon>
        <taxon>Bacilli</taxon>
        <taxon>Bacillales</taxon>
        <taxon>Paenibacillaceae</taxon>
        <taxon>Cohnella</taxon>
    </lineage>
</organism>
<evidence type="ECO:0000256" key="1">
    <source>
        <dbReference type="ARBA" id="ARBA00004196"/>
    </source>
</evidence>
<feature type="non-terminal residue" evidence="3">
    <location>
        <position position="862"/>
    </location>
</feature>
<protein>
    <recommendedName>
        <fullName evidence="5">Bacterial repeat domain-containing protein</fullName>
    </recommendedName>
</protein>
<evidence type="ECO:0000313" key="4">
    <source>
        <dbReference type="Proteomes" id="UP000310636"/>
    </source>
</evidence>
<sequence>MIHLLLHHAFRSVRHRMFCCMALCLALFFGSVQSAEAAEIEVGNWSDLNILFQTGSNDTTFKLVGEDVIESEGDLLAVPEATSYVLDLAGQQLSIITALGPAIEVPASSSLTIIDSVGGGRLTADASGAVGAAGIGGADGENGGAITIDSGTVIAKGGVDGAGIGSGACGSNCDVTGPITISGGSVEATGGSNGAGVGGGLSRSGGTITINGGNITAQGGENGAGIGGGAYADGSASAIFILDGYLEVTGGEYASGIGGGSTGDWGSITIDGGILDVTGGAMGAGIGGGAYDFGGMITINGGDVTTTGGSMENEYGTYSGAGIGGGGFGNVPSSVTITDGTVRATGVINAAAIGGGTDGGGASVDIQGGTVILSGAGGNNGSLIGAGAAVTYEPGDFGSLSNNGTITITDGGKLWIPPGETFVNSGLVDGGGEIEVSGTIVNTGTIEVDNQSGSVYVLRFEMNFVGGTNPPDITLFAATVQESGITLSEPSRTGYEFDGWYTAPSGGTKVTETDLIVEDMTLYAHWTLNSYTVTFDPNGGSFSESEVTVEHGQTIADPTEPTRVGYAFEGWFVDPADETGEWDFDGDTVSGDMTLYAHWKLNSYTVTFDPNGGSFSGSEVTVEHGQTIAEPTEPTRVGYAFEGWYVDPADETGEWDFDAAPVVEDMTLYAHWTLNSYTVTFDPNGGSFSGSEVTVEHGQTIAEPTEPTRVGYAFEGWYVDPADETGEWDFDAAPVVEDMTLYAHWKLNSYTVTFDPNGGSFSGSEVTVEHGQTIAEPTEPTRVGYAFEGWYVDPADETGGWDFDGDTVSGDMTLYAHWTLNSYTVTFDPNGGSFSGSEVTVEHGQTIAEPTEPTRVGYAFEG</sequence>
<comment type="caution">
    <text evidence="3">The sequence shown here is derived from an EMBL/GenBank/DDBJ whole genome shotgun (WGS) entry which is preliminary data.</text>
</comment>
<dbReference type="Gene3D" id="2.60.40.4270">
    <property type="entry name" value="Listeria-Bacteroides repeat domain"/>
    <property type="match status" value="6"/>
</dbReference>
<dbReference type="GO" id="GO:0030313">
    <property type="term" value="C:cell envelope"/>
    <property type="evidence" value="ECO:0007669"/>
    <property type="project" value="UniProtKB-SubCell"/>
</dbReference>
<dbReference type="InterPro" id="IPR013378">
    <property type="entry name" value="InlB-like_B-rpt"/>
</dbReference>
<feature type="chain" id="PRO_5020835893" description="Bacterial repeat domain-containing protein" evidence="2">
    <location>
        <begin position="38"/>
        <end position="862"/>
    </location>
</feature>
<dbReference type="EMBL" id="SSOB01000076">
    <property type="protein sequence ID" value="THF72638.1"/>
    <property type="molecule type" value="Genomic_DNA"/>
</dbReference>
<evidence type="ECO:0000256" key="2">
    <source>
        <dbReference type="SAM" id="SignalP"/>
    </source>
</evidence>
<dbReference type="Pfam" id="PF18889">
    <property type="entry name" value="Beta_helix_3"/>
    <property type="match status" value="5"/>
</dbReference>
<dbReference type="AlphaFoldDB" id="A0A4S4BG17"/>
<evidence type="ECO:0008006" key="5">
    <source>
        <dbReference type="Google" id="ProtNLM"/>
    </source>
</evidence>
<dbReference type="NCBIfam" id="TIGR02543">
    <property type="entry name" value="List_Bact_rpt"/>
    <property type="match status" value="5"/>
</dbReference>
<dbReference type="Proteomes" id="UP000310636">
    <property type="component" value="Unassembled WGS sequence"/>
</dbReference>
<feature type="signal peptide" evidence="2">
    <location>
        <begin position="1"/>
        <end position="37"/>
    </location>
</feature>
<gene>
    <name evidence="3" type="ORF">E6C55_32550</name>
</gene>
<dbReference type="InterPro" id="IPR042229">
    <property type="entry name" value="Listeria/Bacterioides_rpt_sf"/>
</dbReference>
<keyword evidence="2" id="KW-0732">Signal</keyword>
<accession>A0A4S4BG17</accession>
<proteinExistence type="predicted"/>
<reference evidence="3 4" key="1">
    <citation type="submission" date="2019-04" db="EMBL/GenBank/DDBJ databases">
        <title>Cohnella sp. nov. isolated from preserved vegetables.</title>
        <authorList>
            <person name="Lin S.-Y."/>
            <person name="Hung M.-H."/>
            <person name="Young C.-C."/>
        </authorList>
    </citation>
    <scope>NUCLEOTIDE SEQUENCE [LARGE SCALE GENOMIC DNA]</scope>
    <source>
        <strain evidence="3 4">CC-MHH1044</strain>
    </source>
</reference>
<keyword evidence="4" id="KW-1185">Reference proteome</keyword>
<evidence type="ECO:0000313" key="3">
    <source>
        <dbReference type="EMBL" id="THF72638.1"/>
    </source>
</evidence>
<dbReference type="Pfam" id="PF09479">
    <property type="entry name" value="Flg_new"/>
    <property type="match status" value="6"/>
</dbReference>
<name>A0A4S4BG17_9BACL</name>
<comment type="subcellular location">
    <subcellularLocation>
        <location evidence="1">Cell envelope</location>
    </subcellularLocation>
</comment>